<evidence type="ECO:0000256" key="9">
    <source>
        <dbReference type="ARBA" id="ARBA00023175"/>
    </source>
</evidence>
<evidence type="ECO:0000256" key="8">
    <source>
        <dbReference type="ARBA" id="ARBA00023017"/>
    </source>
</evidence>
<dbReference type="Proteomes" id="UP000054350">
    <property type="component" value="Unassembled WGS sequence"/>
</dbReference>
<gene>
    <name evidence="12" type="ORF">AMAG_00208</name>
</gene>
<dbReference type="AlphaFoldDB" id="A0A0L0RUX4"/>
<reference evidence="13" key="2">
    <citation type="submission" date="2009-11" db="EMBL/GenBank/DDBJ databases">
        <title>The Genome Sequence of Allomyces macrogynus strain ATCC 38327.</title>
        <authorList>
            <consortium name="The Broad Institute Genome Sequencing Platform"/>
            <person name="Russ C."/>
            <person name="Cuomo C."/>
            <person name="Shea T."/>
            <person name="Young S.K."/>
            <person name="Zeng Q."/>
            <person name="Koehrsen M."/>
            <person name="Haas B."/>
            <person name="Borodovsky M."/>
            <person name="Guigo R."/>
            <person name="Alvarado L."/>
            <person name="Berlin A."/>
            <person name="Borenstein D."/>
            <person name="Chen Z."/>
            <person name="Engels R."/>
            <person name="Freedman E."/>
            <person name="Gellesch M."/>
            <person name="Goldberg J."/>
            <person name="Griggs A."/>
            <person name="Gujja S."/>
            <person name="Heiman D."/>
            <person name="Hepburn T."/>
            <person name="Howarth C."/>
            <person name="Jen D."/>
            <person name="Larson L."/>
            <person name="Lewis B."/>
            <person name="Mehta T."/>
            <person name="Park D."/>
            <person name="Pearson M."/>
            <person name="Roberts A."/>
            <person name="Saif S."/>
            <person name="Shenoy N."/>
            <person name="Sisk P."/>
            <person name="Stolte C."/>
            <person name="Sykes S."/>
            <person name="Walk T."/>
            <person name="White J."/>
            <person name="Yandava C."/>
            <person name="Burger G."/>
            <person name="Gray M.W."/>
            <person name="Holland P.W.H."/>
            <person name="King N."/>
            <person name="Lang F.B.F."/>
            <person name="Roger A.J."/>
            <person name="Ruiz-Trillo I."/>
            <person name="Lander E."/>
            <person name="Nusbaum C."/>
        </authorList>
    </citation>
    <scope>NUCLEOTIDE SEQUENCE [LARGE SCALE GENOMIC DNA]</scope>
    <source>
        <strain evidence="13">ATCC 38327</strain>
    </source>
</reference>
<comment type="subcellular location">
    <subcellularLocation>
        <location evidence="1">Cell projection</location>
        <location evidence="1">Cilium</location>
    </subcellularLocation>
    <subcellularLocation>
        <location evidence="2">Cytoplasm</location>
        <location evidence="2">Cytoskeleton</location>
    </subcellularLocation>
</comment>
<dbReference type="Gene3D" id="2.130.10.10">
    <property type="entry name" value="YVTN repeat-like/Quinoprotein amine dehydrogenase"/>
    <property type="match status" value="1"/>
</dbReference>
<dbReference type="InterPro" id="IPR036322">
    <property type="entry name" value="WD40_repeat_dom_sf"/>
</dbReference>
<organism evidence="12 13">
    <name type="scientific">Allomyces macrogynus (strain ATCC 38327)</name>
    <name type="common">Allomyces javanicus var. macrogynus</name>
    <dbReference type="NCBI Taxonomy" id="578462"/>
    <lineage>
        <taxon>Eukaryota</taxon>
        <taxon>Fungi</taxon>
        <taxon>Fungi incertae sedis</taxon>
        <taxon>Blastocladiomycota</taxon>
        <taxon>Blastocladiomycetes</taxon>
        <taxon>Blastocladiales</taxon>
        <taxon>Blastocladiaceae</taxon>
        <taxon>Allomyces</taxon>
    </lineage>
</organism>
<keyword evidence="4" id="KW-0963">Cytoplasm</keyword>
<keyword evidence="6" id="KW-0493">Microtubule</keyword>
<evidence type="ECO:0000256" key="10">
    <source>
        <dbReference type="ARBA" id="ARBA00023212"/>
    </source>
</evidence>
<keyword evidence="5" id="KW-0853">WD repeat</keyword>
<evidence type="ECO:0000256" key="5">
    <source>
        <dbReference type="ARBA" id="ARBA00022574"/>
    </source>
</evidence>
<evidence type="ECO:0000256" key="7">
    <source>
        <dbReference type="ARBA" id="ARBA00022737"/>
    </source>
</evidence>
<evidence type="ECO:0000313" key="13">
    <source>
        <dbReference type="Proteomes" id="UP000054350"/>
    </source>
</evidence>
<keyword evidence="9" id="KW-0505">Motor protein</keyword>
<dbReference type="OrthoDB" id="366230at2759"/>
<dbReference type="InterPro" id="IPR015943">
    <property type="entry name" value="WD40/YVTN_repeat-like_dom_sf"/>
</dbReference>
<protein>
    <submittedName>
        <fullName evidence="12">Uncharacterized protein</fullName>
    </submittedName>
</protein>
<evidence type="ECO:0000256" key="6">
    <source>
        <dbReference type="ARBA" id="ARBA00022701"/>
    </source>
</evidence>
<dbReference type="SUPFAM" id="SSF50978">
    <property type="entry name" value="WD40 repeat-like"/>
    <property type="match status" value="1"/>
</dbReference>
<dbReference type="InterPro" id="IPR050687">
    <property type="entry name" value="Dynein_IC"/>
</dbReference>
<keyword evidence="10" id="KW-0206">Cytoskeleton</keyword>
<dbReference type="GO" id="GO:0045503">
    <property type="term" value="F:dynein light chain binding"/>
    <property type="evidence" value="ECO:0007669"/>
    <property type="project" value="TreeGrafter"/>
</dbReference>
<evidence type="ECO:0000256" key="11">
    <source>
        <dbReference type="ARBA" id="ARBA00023273"/>
    </source>
</evidence>
<keyword evidence="13" id="KW-1185">Reference proteome</keyword>
<comment type="similarity">
    <text evidence="3">Belongs to the dynein intermediate chain family.</text>
</comment>
<dbReference type="GO" id="GO:0045504">
    <property type="term" value="F:dynein heavy chain binding"/>
    <property type="evidence" value="ECO:0007669"/>
    <property type="project" value="TreeGrafter"/>
</dbReference>
<keyword evidence="11" id="KW-0966">Cell projection</keyword>
<accession>A0A0L0RUX4</accession>
<dbReference type="PANTHER" id="PTHR12442:SF11">
    <property type="entry name" value="DYNEIN AXONEMAL INTERMEDIATE CHAIN 1"/>
    <property type="match status" value="1"/>
</dbReference>
<proteinExistence type="inferred from homology"/>
<dbReference type="VEuPathDB" id="FungiDB:AMAG_00208"/>
<name>A0A0L0RUX4_ALLM3</name>
<dbReference type="eggNOG" id="KOG1587">
    <property type="taxonomic scope" value="Eukaryota"/>
</dbReference>
<dbReference type="EMBL" id="GG745328">
    <property type="protein sequence ID" value="KNE54217.1"/>
    <property type="molecule type" value="Genomic_DNA"/>
</dbReference>
<dbReference type="PANTHER" id="PTHR12442">
    <property type="entry name" value="DYNEIN INTERMEDIATE CHAIN"/>
    <property type="match status" value="1"/>
</dbReference>
<dbReference type="GO" id="GO:0005874">
    <property type="term" value="C:microtubule"/>
    <property type="evidence" value="ECO:0007669"/>
    <property type="project" value="UniProtKB-KW"/>
</dbReference>
<dbReference type="GO" id="GO:0036157">
    <property type="term" value="C:outer dynein arm"/>
    <property type="evidence" value="ECO:0007669"/>
    <property type="project" value="TreeGrafter"/>
</dbReference>
<dbReference type="GO" id="GO:0036158">
    <property type="term" value="P:outer dynein arm assembly"/>
    <property type="evidence" value="ECO:0007669"/>
    <property type="project" value="TreeGrafter"/>
</dbReference>
<keyword evidence="7" id="KW-0677">Repeat</keyword>
<evidence type="ECO:0000256" key="1">
    <source>
        <dbReference type="ARBA" id="ARBA00004138"/>
    </source>
</evidence>
<evidence type="ECO:0000313" key="12">
    <source>
        <dbReference type="EMBL" id="KNE54217.1"/>
    </source>
</evidence>
<evidence type="ECO:0000256" key="2">
    <source>
        <dbReference type="ARBA" id="ARBA00004245"/>
    </source>
</evidence>
<dbReference type="GO" id="GO:0003341">
    <property type="term" value="P:cilium movement"/>
    <property type="evidence" value="ECO:0007669"/>
    <property type="project" value="TreeGrafter"/>
</dbReference>
<keyword evidence="8" id="KW-0243">Dynein</keyword>
<sequence length="161" mass="17801">MYHSSDFRKRLATLERMANQNTFDEITQDFKYWDDAADDLRETKEGSLLPLWEFTYLKEKKKMVLALAWNPACPDLFVVAFGSYQFAKQGPGVLCCFSLKNPSFPEFTFNTSAGVTAIDVHPKRPHLIAAGLYDGSSGWALSADGYGAGGAGGSRGNQCRI</sequence>
<evidence type="ECO:0000256" key="4">
    <source>
        <dbReference type="ARBA" id="ARBA00022490"/>
    </source>
</evidence>
<evidence type="ECO:0000256" key="3">
    <source>
        <dbReference type="ARBA" id="ARBA00011059"/>
    </source>
</evidence>
<reference evidence="12 13" key="1">
    <citation type="submission" date="2009-11" db="EMBL/GenBank/DDBJ databases">
        <title>Annotation of Allomyces macrogynus ATCC 38327.</title>
        <authorList>
            <consortium name="The Broad Institute Genome Sequencing Platform"/>
            <person name="Russ C."/>
            <person name="Cuomo C."/>
            <person name="Burger G."/>
            <person name="Gray M.W."/>
            <person name="Holland P.W.H."/>
            <person name="King N."/>
            <person name="Lang F.B.F."/>
            <person name="Roger A.J."/>
            <person name="Ruiz-Trillo I."/>
            <person name="Young S.K."/>
            <person name="Zeng Q."/>
            <person name="Gargeya S."/>
            <person name="Fitzgerald M."/>
            <person name="Haas B."/>
            <person name="Abouelleil A."/>
            <person name="Alvarado L."/>
            <person name="Arachchi H.M."/>
            <person name="Berlin A."/>
            <person name="Chapman S.B."/>
            <person name="Gearin G."/>
            <person name="Goldberg J."/>
            <person name="Griggs A."/>
            <person name="Gujja S."/>
            <person name="Hansen M."/>
            <person name="Heiman D."/>
            <person name="Howarth C."/>
            <person name="Larimer J."/>
            <person name="Lui A."/>
            <person name="MacDonald P.J.P."/>
            <person name="McCowen C."/>
            <person name="Montmayeur A."/>
            <person name="Murphy C."/>
            <person name="Neiman D."/>
            <person name="Pearson M."/>
            <person name="Priest M."/>
            <person name="Roberts A."/>
            <person name="Saif S."/>
            <person name="Shea T."/>
            <person name="Sisk P."/>
            <person name="Stolte C."/>
            <person name="Sykes S."/>
            <person name="Wortman J."/>
            <person name="Nusbaum C."/>
            <person name="Birren B."/>
        </authorList>
    </citation>
    <scope>NUCLEOTIDE SEQUENCE [LARGE SCALE GENOMIC DNA]</scope>
    <source>
        <strain evidence="12 13">ATCC 38327</strain>
    </source>
</reference>
<dbReference type="STRING" id="578462.A0A0L0RUX4"/>